<gene>
    <name evidence="1" type="ORF">PhAPEC5_27</name>
</gene>
<dbReference type="OrthoDB" id="12323at10239"/>
<dbReference type="Proteomes" id="UP000027383">
    <property type="component" value="Segment"/>
</dbReference>
<evidence type="ECO:0000313" key="2">
    <source>
        <dbReference type="Proteomes" id="UP000027383"/>
    </source>
</evidence>
<dbReference type="GeneID" id="20283804"/>
<dbReference type="EMBL" id="KF192075">
    <property type="protein sequence ID" value="AGV99309.1"/>
    <property type="molecule type" value="Genomic_DNA"/>
</dbReference>
<keyword evidence="2" id="KW-1185">Reference proteome</keyword>
<name>A0A067Y171_9CAUD</name>
<dbReference type="KEGG" id="vg:20283804"/>
<protein>
    <submittedName>
        <fullName evidence="1">Uncharacterized protein</fullName>
    </submittedName>
</protein>
<reference evidence="1 2" key="1">
    <citation type="journal article" date="2014" name="Vet. Microbiol.">
        <title>A cocktail of in vitro efficient phages is not a guarantee for in vivo therapeutic results against avian colibacillosis.</title>
        <authorList>
            <person name="Tsonos J."/>
            <person name="Oosterik L.H."/>
            <person name="Tuntufye H.N."/>
            <person name="Klumpp J."/>
            <person name="Butaye P."/>
            <person name="De Greve H."/>
            <person name="Hernalsteens J.P."/>
            <person name="Lavigne R."/>
            <person name="Goddeeris B.M."/>
        </authorList>
    </citation>
    <scope>NUCLEOTIDE SEQUENCE [LARGE SCALE GENOMIC DNA]</scope>
</reference>
<evidence type="ECO:0000313" key="1">
    <source>
        <dbReference type="EMBL" id="AGV99309.1"/>
    </source>
</evidence>
<proteinExistence type="predicted"/>
<sequence length="147" mass="17105">MRIPFLRKRERNPVLYNKGIEDEYELNRKARSYATKLFMGTNTPDRLLDFVFEQVFIIYSLAMSAGSQEVSDKARDALCMLRREYEALMYVDLYSFKKETAVACSVALTEGIAVLQELPRSEFKLVYVQAKRITESRSGITNYLRSF</sequence>
<dbReference type="RefSeq" id="YP_009055535.1">
    <property type="nucleotide sequence ID" value="NC_024786.1"/>
</dbReference>
<organism evidence="1 2">
    <name type="scientific">Escherichia phage vB_EcoP_PhAPEC5</name>
    <dbReference type="NCBI Taxonomy" id="1395983"/>
    <lineage>
        <taxon>Viruses</taxon>
        <taxon>Duplodnaviria</taxon>
        <taxon>Heunggongvirae</taxon>
        <taxon>Uroviricota</taxon>
        <taxon>Caudoviricetes</taxon>
        <taxon>Schitoviridae</taxon>
        <taxon>Enquatrovirinae</taxon>
        <taxon>Gamaleyavirus</taxon>
        <taxon>Gamaleyavirus APEC5</taxon>
    </lineage>
</organism>
<accession>A0A067Y171</accession>